<dbReference type="PROSITE" id="PS51898">
    <property type="entry name" value="TYR_RECOMBINASE"/>
    <property type="match status" value="1"/>
</dbReference>
<dbReference type="PANTHER" id="PTHR30349:SF81">
    <property type="entry name" value="TYROSINE RECOMBINASE XERC"/>
    <property type="match status" value="1"/>
</dbReference>
<dbReference type="SUPFAM" id="SSF56349">
    <property type="entry name" value="DNA breaking-rejoining enzymes"/>
    <property type="match status" value="1"/>
</dbReference>
<dbReference type="PROSITE" id="PS51900">
    <property type="entry name" value="CB"/>
    <property type="match status" value="1"/>
</dbReference>
<evidence type="ECO:0000256" key="2">
    <source>
        <dbReference type="ARBA" id="ARBA00022908"/>
    </source>
</evidence>
<proteinExistence type="predicted"/>
<dbReference type="Gene3D" id="1.10.443.10">
    <property type="entry name" value="Intergrase catalytic core"/>
    <property type="match status" value="1"/>
</dbReference>
<dbReference type="Pfam" id="PF02899">
    <property type="entry name" value="Phage_int_SAM_1"/>
    <property type="match status" value="1"/>
</dbReference>
<evidence type="ECO:0000256" key="1">
    <source>
        <dbReference type="ARBA" id="ARBA00022829"/>
    </source>
</evidence>
<dbReference type="InterPro" id="IPR010998">
    <property type="entry name" value="Integrase_recombinase_N"/>
</dbReference>
<name>A0A2K9NS50_BACTC</name>
<evidence type="ECO:0000313" key="5">
    <source>
        <dbReference type="EMBL" id="AUN98317.1"/>
    </source>
</evidence>
<dbReference type="InterPro" id="IPR011010">
    <property type="entry name" value="DNA_brk_join_enz"/>
</dbReference>
<sequence>MNVPAKKNNGSLKLYQSESSFNFELEYEFFNNFESPHTRKSYRLDITQFFEFLRDNFKDVNGYNDIKRVHVVAFRNWLTDNNLAPKTINRKIAANSSFFDFLIEKNMIQFNPCSSIKRPRQEVIQPTNDLSDEEIGTLLSLLDDLKGPGLLHKAVIYTLFTTGIRKAELINLRRKNFYTKDSHYIIEVRAKGGKQLTKVVHPKCAEIILEYISYLESSGEAVHPEDWIFRPSKNPLEPEHIIKPLNPKSVDYIIKTWCKKAGINHRISPHSARASYIGSALDAGVDLYKVSKDVGHASVRTTEEYNKRRQKLSESPVFGLGFMKGKKES</sequence>
<reference evidence="5 6" key="1">
    <citation type="submission" date="2018-01" db="EMBL/GenBank/DDBJ databases">
        <title>Complete genome sequence of Bacteriovorax stolpii DSM12778.</title>
        <authorList>
            <person name="Tang B."/>
            <person name="Chang J."/>
        </authorList>
    </citation>
    <scope>NUCLEOTIDE SEQUENCE [LARGE SCALE GENOMIC DNA]</scope>
    <source>
        <strain evidence="5 6">DSM 12778</strain>
    </source>
</reference>
<dbReference type="Gene3D" id="1.10.150.130">
    <property type="match status" value="1"/>
</dbReference>
<dbReference type="InterPro" id="IPR044068">
    <property type="entry name" value="CB"/>
</dbReference>
<protein>
    <submittedName>
        <fullName evidence="5">Uncharacterized protein</fullName>
    </submittedName>
</protein>
<evidence type="ECO:0000256" key="4">
    <source>
        <dbReference type="ARBA" id="ARBA00023172"/>
    </source>
</evidence>
<evidence type="ECO:0000313" key="6">
    <source>
        <dbReference type="Proteomes" id="UP000235584"/>
    </source>
</evidence>
<dbReference type="GO" id="GO:0015074">
    <property type="term" value="P:DNA integration"/>
    <property type="evidence" value="ECO:0007669"/>
    <property type="project" value="UniProtKB-KW"/>
</dbReference>
<dbReference type="GO" id="GO:0003677">
    <property type="term" value="F:DNA binding"/>
    <property type="evidence" value="ECO:0007669"/>
    <property type="project" value="UniProtKB-UniRule"/>
</dbReference>
<dbReference type="PANTHER" id="PTHR30349">
    <property type="entry name" value="PHAGE INTEGRASE-RELATED"/>
    <property type="match status" value="1"/>
</dbReference>
<dbReference type="Pfam" id="PF00589">
    <property type="entry name" value="Phage_integrase"/>
    <property type="match status" value="1"/>
</dbReference>
<dbReference type="InterPro" id="IPR050090">
    <property type="entry name" value="Tyrosine_recombinase_XerCD"/>
</dbReference>
<gene>
    <name evidence="5" type="ORF">C0V70_09410</name>
</gene>
<dbReference type="AlphaFoldDB" id="A0A2K9NS50"/>
<dbReference type="EMBL" id="CP025704">
    <property type="protein sequence ID" value="AUN98317.1"/>
    <property type="molecule type" value="Genomic_DNA"/>
</dbReference>
<accession>A0A2K9NS50</accession>
<dbReference type="InterPro" id="IPR002104">
    <property type="entry name" value="Integrase_catalytic"/>
</dbReference>
<keyword evidence="3" id="KW-0238">DNA-binding</keyword>
<keyword evidence="1" id="KW-0159">Chromosome partition</keyword>
<dbReference type="GO" id="GO:0007059">
    <property type="term" value="P:chromosome segregation"/>
    <property type="evidence" value="ECO:0007669"/>
    <property type="project" value="UniProtKB-KW"/>
</dbReference>
<dbReference type="Proteomes" id="UP000235584">
    <property type="component" value="Chromosome"/>
</dbReference>
<organism evidence="5 6">
    <name type="scientific">Bacteriovorax stolpii</name>
    <name type="common">Bdellovibrio stolpii</name>
    <dbReference type="NCBI Taxonomy" id="960"/>
    <lineage>
        <taxon>Bacteria</taxon>
        <taxon>Pseudomonadati</taxon>
        <taxon>Bdellovibrionota</taxon>
        <taxon>Bacteriovoracia</taxon>
        <taxon>Bacteriovoracales</taxon>
        <taxon>Bacteriovoracaceae</taxon>
        <taxon>Bacteriovorax</taxon>
    </lineage>
</organism>
<dbReference type="InterPro" id="IPR004107">
    <property type="entry name" value="Integrase_SAM-like_N"/>
</dbReference>
<dbReference type="InterPro" id="IPR013762">
    <property type="entry name" value="Integrase-like_cat_sf"/>
</dbReference>
<dbReference type="OrthoDB" id="5415821at2"/>
<keyword evidence="6" id="KW-1185">Reference proteome</keyword>
<dbReference type="CDD" id="cd00397">
    <property type="entry name" value="DNA_BRE_C"/>
    <property type="match status" value="1"/>
</dbReference>
<dbReference type="KEGG" id="bsto:C0V70_09410"/>
<keyword evidence="4" id="KW-0233">DNA recombination</keyword>
<keyword evidence="2" id="KW-0229">DNA integration</keyword>
<evidence type="ECO:0000256" key="3">
    <source>
        <dbReference type="ARBA" id="ARBA00023125"/>
    </source>
</evidence>
<dbReference type="RefSeq" id="WP_102243608.1">
    <property type="nucleotide sequence ID" value="NZ_CP025704.1"/>
</dbReference>
<dbReference type="GO" id="GO:0006310">
    <property type="term" value="P:DNA recombination"/>
    <property type="evidence" value="ECO:0007669"/>
    <property type="project" value="UniProtKB-KW"/>
</dbReference>